<dbReference type="EMBL" id="JADBGQ010000004">
    <property type="protein sequence ID" value="KAG5400572.1"/>
    <property type="molecule type" value="Genomic_DNA"/>
</dbReference>
<gene>
    <name evidence="1" type="primary">A04p008830.1_BraROA</name>
    <name evidence="1" type="ORF">IGI04_015179</name>
</gene>
<keyword evidence="2" id="KW-1185">Reference proteome</keyword>
<accession>A0ABQ7MPE7</accession>
<proteinExistence type="predicted"/>
<dbReference type="Proteomes" id="UP000823674">
    <property type="component" value="Chromosome A04"/>
</dbReference>
<evidence type="ECO:0000313" key="1">
    <source>
        <dbReference type="EMBL" id="KAG5400572.1"/>
    </source>
</evidence>
<evidence type="ECO:0000313" key="2">
    <source>
        <dbReference type="Proteomes" id="UP000823674"/>
    </source>
</evidence>
<protein>
    <submittedName>
        <fullName evidence="1">Uncharacterized protein</fullName>
    </submittedName>
</protein>
<comment type="caution">
    <text evidence="1">The sequence shown here is derived from an EMBL/GenBank/DDBJ whole genome shotgun (WGS) entry which is preliminary data.</text>
</comment>
<reference evidence="1 2" key="1">
    <citation type="submission" date="2021-03" db="EMBL/GenBank/DDBJ databases">
        <authorList>
            <person name="King G.J."/>
            <person name="Bancroft I."/>
            <person name="Baten A."/>
            <person name="Bloomfield J."/>
            <person name="Borpatragohain P."/>
            <person name="He Z."/>
            <person name="Irish N."/>
            <person name="Irwin J."/>
            <person name="Liu K."/>
            <person name="Mauleon R.P."/>
            <person name="Moore J."/>
            <person name="Morris R."/>
            <person name="Ostergaard L."/>
            <person name="Wang B."/>
            <person name="Wells R."/>
        </authorList>
    </citation>
    <scope>NUCLEOTIDE SEQUENCE [LARGE SCALE GENOMIC DNA]</scope>
    <source>
        <strain evidence="1">R-o-18</strain>
        <tissue evidence="1">Leaf</tissue>
    </source>
</reference>
<name>A0ABQ7MPE7_BRACM</name>
<sequence length="177" mass="19953">MSFVSLYSFRPNSVQTVGAHRVTEQRSVNYSGRFNLRRRTRADPCSIISTIMARLLQNEEAQKETNEQLAALAAILAPPDGHTSNPMTIRKWIFNTDRTPLNRELTIENTDQTVGGAVQNPNNLDLATIREIAELKLSLQNIHSKIHHITKSVPLVDLVLAATLKTPFSWRIREVGR</sequence>
<organism evidence="1 2">
    <name type="scientific">Brassica rapa subsp. trilocularis</name>
    <dbReference type="NCBI Taxonomy" id="1813537"/>
    <lineage>
        <taxon>Eukaryota</taxon>
        <taxon>Viridiplantae</taxon>
        <taxon>Streptophyta</taxon>
        <taxon>Embryophyta</taxon>
        <taxon>Tracheophyta</taxon>
        <taxon>Spermatophyta</taxon>
        <taxon>Magnoliopsida</taxon>
        <taxon>eudicotyledons</taxon>
        <taxon>Gunneridae</taxon>
        <taxon>Pentapetalae</taxon>
        <taxon>rosids</taxon>
        <taxon>malvids</taxon>
        <taxon>Brassicales</taxon>
        <taxon>Brassicaceae</taxon>
        <taxon>Brassiceae</taxon>
        <taxon>Brassica</taxon>
    </lineage>
</organism>